<gene>
    <name evidence="2" type="ORF">CGCSCA2_v011503</name>
</gene>
<proteinExistence type="predicted"/>
<comment type="caution">
    <text evidence="2">The sequence shown here is derived from an EMBL/GenBank/DDBJ whole genome shotgun (WGS) entry which is preliminary data.</text>
</comment>
<accession>A0A9P5EFY1</accession>
<evidence type="ECO:0008006" key="4">
    <source>
        <dbReference type="Google" id="ProtNLM"/>
    </source>
</evidence>
<organism evidence="2 3">
    <name type="scientific">Colletotrichum siamense</name>
    <name type="common">Anthracnose fungus</name>
    <dbReference type="NCBI Taxonomy" id="690259"/>
    <lineage>
        <taxon>Eukaryota</taxon>
        <taxon>Fungi</taxon>
        <taxon>Dikarya</taxon>
        <taxon>Ascomycota</taxon>
        <taxon>Pezizomycotina</taxon>
        <taxon>Sordariomycetes</taxon>
        <taxon>Hypocreomycetidae</taxon>
        <taxon>Glomerellales</taxon>
        <taxon>Glomerellaceae</taxon>
        <taxon>Colletotrichum</taxon>
        <taxon>Colletotrichum gloeosporioides species complex</taxon>
    </lineage>
</organism>
<dbReference type="Proteomes" id="UP000711996">
    <property type="component" value="Unassembled WGS sequence"/>
</dbReference>
<protein>
    <recommendedName>
        <fullName evidence="4">F-box domain-containing protein</fullName>
    </recommendedName>
</protein>
<feature type="compositionally biased region" description="Acidic residues" evidence="1">
    <location>
        <begin position="419"/>
        <end position="430"/>
    </location>
</feature>
<dbReference type="AlphaFoldDB" id="A0A9P5EFY1"/>
<evidence type="ECO:0000313" key="3">
    <source>
        <dbReference type="Proteomes" id="UP000711996"/>
    </source>
</evidence>
<evidence type="ECO:0000313" key="2">
    <source>
        <dbReference type="EMBL" id="KAF4850244.1"/>
    </source>
</evidence>
<name>A0A9P5EFY1_COLSI</name>
<keyword evidence="3" id="KW-1185">Reference proteome</keyword>
<feature type="region of interest" description="Disordered" evidence="1">
    <location>
        <begin position="417"/>
        <end position="447"/>
    </location>
</feature>
<reference evidence="2" key="1">
    <citation type="submission" date="2019-06" db="EMBL/GenBank/DDBJ databases">
        <authorList>
            <person name="Gan P."/>
            <person name="Shirasu K."/>
        </authorList>
    </citation>
    <scope>NUCLEOTIDE SEQUENCE [LARGE SCALE GENOMIC DNA]</scope>
    <source>
        <strain evidence="2">CAD2</strain>
    </source>
</reference>
<dbReference type="EMBL" id="QPMT01000046">
    <property type="protein sequence ID" value="KAF4850244.1"/>
    <property type="molecule type" value="Genomic_DNA"/>
</dbReference>
<evidence type="ECO:0000256" key="1">
    <source>
        <dbReference type="SAM" id="MobiDB-lite"/>
    </source>
</evidence>
<dbReference type="OrthoDB" id="4796880at2759"/>
<sequence length="566" mass="65829">MNRLPQEIIDHIVWWLPVPKSIHRRNGLPASPIRPSIASVSEKFRHAVERLTFHELHIKTSELNRFDEILSGAGSYRRRFLTRLNVIVILREYGGSKYPTWEFAVDREANNHAATAGMHQLLYVLSGWESDLRLELTLEAQSPSDPGALTSRQIGQRWEEIGNGTRYRFEHERYQYSLTEILNVDKMPFVPCVRTVHFHGQRQSRQFSPKAALALVTRFLQVQTVRTEWREPYWFPDLLNAMRRQLTDSLKSTHFPPTLDELVFELHPPNRISGNLTTSPNPKPDRLCRVLHQAINLNHVAHLRFTGEVDPSLFWPYQPLEKPEPFWQSMKKLEITMAQNSTSTEWYQRTNYNKWSQKTIARYSNIEFPVNHAGLPAPGHGSAQEAKRAHRYVEAMFQHERTIYALTYRTLVHGGFRDDNDDNGSDENDTESSAQDGGNSDDADESKYEYDDARVHEMLESCEVNEPPMARLLDTMMKAMLQMRRLESVRLKGCLSEMWCFEFYAPGVPSKYDAKSEATPSYARFILPKRHFWIPGEEILSGFRNMATEKYGQQPAVIWVEHIWRN</sequence>